<proteinExistence type="predicted"/>
<protein>
    <submittedName>
        <fullName evidence="1">9867_t:CDS:1</fullName>
    </submittedName>
</protein>
<gene>
    <name evidence="1" type="ORF">GMARGA_LOCUS44744</name>
</gene>
<organism evidence="1 2">
    <name type="scientific">Gigaspora margarita</name>
    <dbReference type="NCBI Taxonomy" id="4874"/>
    <lineage>
        <taxon>Eukaryota</taxon>
        <taxon>Fungi</taxon>
        <taxon>Fungi incertae sedis</taxon>
        <taxon>Mucoromycota</taxon>
        <taxon>Glomeromycotina</taxon>
        <taxon>Glomeromycetes</taxon>
        <taxon>Diversisporales</taxon>
        <taxon>Gigasporaceae</taxon>
        <taxon>Gigaspora</taxon>
    </lineage>
</organism>
<feature type="non-terminal residue" evidence="1">
    <location>
        <position position="1"/>
    </location>
</feature>
<evidence type="ECO:0000313" key="1">
    <source>
        <dbReference type="EMBL" id="CAG8855923.1"/>
    </source>
</evidence>
<feature type="non-terminal residue" evidence="1">
    <location>
        <position position="57"/>
    </location>
</feature>
<comment type="caution">
    <text evidence="1">The sequence shown here is derived from an EMBL/GenBank/DDBJ whole genome shotgun (WGS) entry which is preliminary data.</text>
</comment>
<name>A0ABN7XKS7_GIGMA</name>
<accession>A0ABN7XKS7</accession>
<evidence type="ECO:0000313" key="2">
    <source>
        <dbReference type="Proteomes" id="UP000789901"/>
    </source>
</evidence>
<sequence length="57" mass="6573">VKRKEITPVASKIIHRKTEGFGKILWNLNLDKIEQKVNLLKKLKNSPHSNLIEGLLQ</sequence>
<dbReference type="Proteomes" id="UP000789901">
    <property type="component" value="Unassembled WGS sequence"/>
</dbReference>
<dbReference type="EMBL" id="CAJVQB010154527">
    <property type="protein sequence ID" value="CAG8855923.1"/>
    <property type="molecule type" value="Genomic_DNA"/>
</dbReference>
<keyword evidence="2" id="KW-1185">Reference proteome</keyword>
<reference evidence="1 2" key="1">
    <citation type="submission" date="2021-06" db="EMBL/GenBank/DDBJ databases">
        <authorList>
            <person name="Kallberg Y."/>
            <person name="Tangrot J."/>
            <person name="Rosling A."/>
        </authorList>
    </citation>
    <scope>NUCLEOTIDE SEQUENCE [LARGE SCALE GENOMIC DNA]</scope>
    <source>
        <strain evidence="1 2">120-4 pot B 10/14</strain>
    </source>
</reference>